<name>A0A2P8HPQ0_CHINA</name>
<accession>A0A2P8HPQ0</accession>
<dbReference type="InterPro" id="IPR037143">
    <property type="entry name" value="4-PPantetheinyl_Trfase_dom_sf"/>
</dbReference>
<keyword evidence="1" id="KW-0808">Transferase</keyword>
<organism evidence="1 2">
    <name type="scientific">Chitinophaga niastensis</name>
    <dbReference type="NCBI Taxonomy" id="536980"/>
    <lineage>
        <taxon>Bacteria</taxon>
        <taxon>Pseudomonadati</taxon>
        <taxon>Bacteroidota</taxon>
        <taxon>Chitinophagia</taxon>
        <taxon>Chitinophagales</taxon>
        <taxon>Chitinophagaceae</taxon>
        <taxon>Chitinophaga</taxon>
    </lineage>
</organism>
<proteinExistence type="predicted"/>
<dbReference type="RefSeq" id="WP_146151283.1">
    <property type="nucleotide sequence ID" value="NZ_PYAW01000002.1"/>
</dbReference>
<dbReference type="Proteomes" id="UP000240971">
    <property type="component" value="Unassembled WGS sequence"/>
</dbReference>
<keyword evidence="2" id="KW-1185">Reference proteome</keyword>
<evidence type="ECO:0000313" key="1">
    <source>
        <dbReference type="EMBL" id="PSL48181.1"/>
    </source>
</evidence>
<dbReference type="GO" id="GO:0008897">
    <property type="term" value="F:holo-[acyl-carrier-protein] synthase activity"/>
    <property type="evidence" value="ECO:0007669"/>
    <property type="project" value="InterPro"/>
</dbReference>
<dbReference type="SUPFAM" id="SSF56214">
    <property type="entry name" value="4'-phosphopantetheinyl transferase"/>
    <property type="match status" value="2"/>
</dbReference>
<dbReference type="AlphaFoldDB" id="A0A2P8HPQ0"/>
<protein>
    <submittedName>
        <fullName evidence="1">Phosphopantetheinyl transferase</fullName>
    </submittedName>
</protein>
<dbReference type="EMBL" id="PYAW01000002">
    <property type="protein sequence ID" value="PSL48181.1"/>
    <property type="molecule type" value="Genomic_DNA"/>
</dbReference>
<sequence length="248" mass="27762">MPFESFMIRRKEGVFPMYIAISNKQLKELLEEEKNFLHPEERDYLNNLPQGTRGHSFLLGRYTAKLAASAYTGVPATELLIKPGVFQQPVLQGSNVSNVQLSIAHSGEWSIAIVFPESHPVAADVEIIKSGNDLSRLIPLTSGENKMLHALPFGLDASMTLAWTIKEAMSKVIKTGLTASLEIFTISSIELRDNYLVCQFTNFAQYKAIAWIEHHAAWCIVLPRNSDPDISKLHILRQKALHAESQPH</sequence>
<comment type="caution">
    <text evidence="1">The sequence shown here is derived from an EMBL/GenBank/DDBJ whole genome shotgun (WGS) entry which is preliminary data.</text>
</comment>
<dbReference type="OrthoDB" id="9808281at2"/>
<reference evidence="1 2" key="1">
    <citation type="submission" date="2018-03" db="EMBL/GenBank/DDBJ databases">
        <title>Genomic Encyclopedia of Archaeal and Bacterial Type Strains, Phase II (KMG-II): from individual species to whole genera.</title>
        <authorList>
            <person name="Goeker M."/>
        </authorList>
    </citation>
    <scope>NUCLEOTIDE SEQUENCE [LARGE SCALE GENOMIC DNA]</scope>
    <source>
        <strain evidence="1 2">DSM 24859</strain>
    </source>
</reference>
<dbReference type="Gene3D" id="3.90.470.20">
    <property type="entry name" value="4'-phosphopantetheinyl transferase domain"/>
    <property type="match status" value="1"/>
</dbReference>
<gene>
    <name evidence="1" type="ORF">CLV51_1021045</name>
</gene>
<dbReference type="GO" id="GO:0000287">
    <property type="term" value="F:magnesium ion binding"/>
    <property type="evidence" value="ECO:0007669"/>
    <property type="project" value="InterPro"/>
</dbReference>
<evidence type="ECO:0000313" key="2">
    <source>
        <dbReference type="Proteomes" id="UP000240971"/>
    </source>
</evidence>